<name>A0ABN7ULJ7_GIGMA</name>
<evidence type="ECO:0000313" key="1">
    <source>
        <dbReference type="EMBL" id="CAG8626636.1"/>
    </source>
</evidence>
<gene>
    <name evidence="1" type="ORF">GMARGA_LOCUS8111</name>
</gene>
<comment type="caution">
    <text evidence="1">The sequence shown here is derived from an EMBL/GenBank/DDBJ whole genome shotgun (WGS) entry which is preliminary data.</text>
</comment>
<dbReference type="Proteomes" id="UP000789901">
    <property type="component" value="Unassembled WGS sequence"/>
</dbReference>
<evidence type="ECO:0000313" key="2">
    <source>
        <dbReference type="Proteomes" id="UP000789901"/>
    </source>
</evidence>
<reference evidence="1 2" key="1">
    <citation type="submission" date="2021-06" db="EMBL/GenBank/DDBJ databases">
        <authorList>
            <person name="Kallberg Y."/>
            <person name="Tangrot J."/>
            <person name="Rosling A."/>
        </authorList>
    </citation>
    <scope>NUCLEOTIDE SEQUENCE [LARGE SCALE GENOMIC DNA]</scope>
    <source>
        <strain evidence="1 2">120-4 pot B 10/14</strain>
    </source>
</reference>
<dbReference type="EMBL" id="CAJVQB010004093">
    <property type="protein sequence ID" value="CAG8626636.1"/>
    <property type="molecule type" value="Genomic_DNA"/>
</dbReference>
<organism evidence="1 2">
    <name type="scientific">Gigaspora margarita</name>
    <dbReference type="NCBI Taxonomy" id="4874"/>
    <lineage>
        <taxon>Eukaryota</taxon>
        <taxon>Fungi</taxon>
        <taxon>Fungi incertae sedis</taxon>
        <taxon>Mucoromycota</taxon>
        <taxon>Glomeromycotina</taxon>
        <taxon>Glomeromycetes</taxon>
        <taxon>Diversisporales</taxon>
        <taxon>Gigasporaceae</taxon>
        <taxon>Gigaspora</taxon>
    </lineage>
</organism>
<sequence length="65" mass="7476">MKKIKTNLRSFKFRVVAIKVLLNCESVKSGFVKDVMNLRRISSDYSPFVDYIDYICYALAVFCGA</sequence>
<accession>A0ABN7ULJ7</accession>
<protein>
    <submittedName>
        <fullName evidence="1">27922_t:CDS:1</fullName>
    </submittedName>
</protein>
<keyword evidence="2" id="KW-1185">Reference proteome</keyword>
<proteinExistence type="predicted"/>